<feature type="domain" description="Isochorismatase-like" evidence="1">
    <location>
        <begin position="14"/>
        <end position="164"/>
    </location>
</feature>
<dbReference type="PANTHER" id="PTHR14119:SF3">
    <property type="entry name" value="ISOCHORISMATASE DOMAIN-CONTAINING PROTEIN 2"/>
    <property type="match status" value="1"/>
</dbReference>
<dbReference type="GO" id="GO:0016787">
    <property type="term" value="F:hydrolase activity"/>
    <property type="evidence" value="ECO:0007669"/>
    <property type="project" value="UniProtKB-KW"/>
</dbReference>
<gene>
    <name evidence="2" type="ORF">CCALI_02705</name>
</gene>
<dbReference type="Gene3D" id="3.40.50.850">
    <property type="entry name" value="Isochorismatase-like"/>
    <property type="match status" value="1"/>
</dbReference>
<dbReference type="eggNOG" id="COG1335">
    <property type="taxonomic scope" value="Bacteria"/>
</dbReference>
<keyword evidence="3" id="KW-1185">Reference proteome</keyword>
<dbReference type="SUPFAM" id="SSF52499">
    <property type="entry name" value="Isochorismatase-like hydrolases"/>
    <property type="match status" value="1"/>
</dbReference>
<dbReference type="STRING" id="454171.CP488_01385"/>
<reference evidence="3" key="1">
    <citation type="submission" date="2013-03" db="EMBL/GenBank/DDBJ databases">
        <title>Genome sequence of Chthonomonas calidirosea, the first sequenced genome from the Armatimonadetes phylum (formally candidate division OP10).</title>
        <authorList>
            <person name="Lee K.C.Y."/>
            <person name="Morgan X.C."/>
            <person name="Dunfield P.F."/>
            <person name="Tamas I."/>
            <person name="Houghton K.M."/>
            <person name="Vyssotski M."/>
            <person name="Ryan J.L.J."/>
            <person name="Lagutin K."/>
            <person name="McDonald I.R."/>
            <person name="Stott M.B."/>
        </authorList>
    </citation>
    <scope>NUCLEOTIDE SEQUENCE [LARGE SCALE GENOMIC DNA]</scope>
    <source>
        <strain evidence="3">DSM 23976 / ICMP 18418 / T49</strain>
    </source>
</reference>
<dbReference type="AlphaFoldDB" id="S0EY57"/>
<keyword evidence="2" id="KW-0378">Hydrolase</keyword>
<dbReference type="HOGENOM" id="CLU_066901_0_1_0"/>
<organism evidence="2 3">
    <name type="scientific">Chthonomonas calidirosea (strain DSM 23976 / ICMP 18418 / T49)</name>
    <dbReference type="NCBI Taxonomy" id="1303518"/>
    <lineage>
        <taxon>Bacteria</taxon>
        <taxon>Bacillati</taxon>
        <taxon>Armatimonadota</taxon>
        <taxon>Chthonomonadia</taxon>
        <taxon>Chthonomonadales</taxon>
        <taxon>Chthonomonadaceae</taxon>
        <taxon>Chthonomonas</taxon>
    </lineage>
</organism>
<dbReference type="InParanoid" id="S0EY57"/>
<dbReference type="PATRIC" id="fig|1303518.3.peg.2806"/>
<dbReference type="OrthoDB" id="9789777at2"/>
<dbReference type="KEGG" id="ccz:CCALI_02705"/>
<dbReference type="PANTHER" id="PTHR14119">
    <property type="entry name" value="HYDROLASE"/>
    <property type="match status" value="1"/>
</dbReference>
<evidence type="ECO:0000313" key="3">
    <source>
        <dbReference type="Proteomes" id="UP000014227"/>
    </source>
</evidence>
<protein>
    <submittedName>
        <fullName evidence="2">Isochorismate hydrolase</fullName>
    </submittedName>
</protein>
<dbReference type="InterPro" id="IPR050993">
    <property type="entry name" value="Isochorismatase_domain"/>
</dbReference>
<dbReference type="Pfam" id="PF00857">
    <property type="entry name" value="Isochorismatase"/>
    <property type="match status" value="1"/>
</dbReference>
<proteinExistence type="predicted"/>
<dbReference type="EMBL" id="HF951689">
    <property type="protein sequence ID" value="CCW36494.1"/>
    <property type="molecule type" value="Genomic_DNA"/>
</dbReference>
<dbReference type="Proteomes" id="UP000014227">
    <property type="component" value="Chromosome I"/>
</dbReference>
<evidence type="ECO:0000313" key="2">
    <source>
        <dbReference type="EMBL" id="CCW36494.1"/>
    </source>
</evidence>
<sequence>MTVKHPALLCSTESVLVAIDLQETLLRTLPNTESLLRSTRLLLQGAQALGIPLLVTTQNRDKLGGVTKELADLLPKEDTWLDKLCFNCAGASNFVSRLQALQKRQVVLCGVETHICVCQTALGLLAEGYQVHIVADAVAARSQWDHELGLRKMFQVGALPSSVEMVLYEWLEEAGSTSFRAILPLIKANQNERKESGSHAR</sequence>
<dbReference type="InterPro" id="IPR036380">
    <property type="entry name" value="Isochorismatase-like_sf"/>
</dbReference>
<dbReference type="InterPro" id="IPR000868">
    <property type="entry name" value="Isochorismatase-like_dom"/>
</dbReference>
<name>S0EY57_CHTCT</name>
<evidence type="ECO:0000259" key="1">
    <source>
        <dbReference type="Pfam" id="PF00857"/>
    </source>
</evidence>
<accession>S0EY57</accession>
<dbReference type="RefSeq" id="WP_016484003.1">
    <property type="nucleotide sequence ID" value="NC_021487.1"/>
</dbReference>